<protein>
    <submittedName>
        <fullName evidence="1">Uncharacterized protein</fullName>
    </submittedName>
</protein>
<dbReference type="STRING" id="927083.DB32_007203"/>
<dbReference type="KEGG" id="samy:DB32_007203"/>
<dbReference type="RefSeq" id="WP_053237054.1">
    <property type="nucleotide sequence ID" value="NZ_CP011125.1"/>
</dbReference>
<evidence type="ECO:0000313" key="1">
    <source>
        <dbReference type="EMBL" id="AKF10054.1"/>
    </source>
</evidence>
<reference evidence="1 2" key="1">
    <citation type="submission" date="2015-03" db="EMBL/GenBank/DDBJ databases">
        <title>Genome assembly of Sandaracinus amylolyticus DSM 53668.</title>
        <authorList>
            <person name="Sharma G."/>
            <person name="Subramanian S."/>
        </authorList>
    </citation>
    <scope>NUCLEOTIDE SEQUENCE [LARGE SCALE GENOMIC DNA]</scope>
    <source>
        <strain evidence="1 2">DSM 53668</strain>
    </source>
</reference>
<dbReference type="AlphaFoldDB" id="A0A0F6SH95"/>
<organism evidence="1 2">
    <name type="scientific">Sandaracinus amylolyticus</name>
    <dbReference type="NCBI Taxonomy" id="927083"/>
    <lineage>
        <taxon>Bacteria</taxon>
        <taxon>Pseudomonadati</taxon>
        <taxon>Myxococcota</taxon>
        <taxon>Polyangia</taxon>
        <taxon>Polyangiales</taxon>
        <taxon>Sandaracinaceae</taxon>
        <taxon>Sandaracinus</taxon>
    </lineage>
</organism>
<gene>
    <name evidence="1" type="ORF">DB32_007203</name>
</gene>
<sequence>MRAIALVAVLLVACGPDVRRARAEHTVELATRAITLVDETSGGEIASTPELTRAREDAGRWLEQSEQAVDAWPGTGSLAFETMVPCLGRSLGVLRESLARNTRPIPESLRQAEALARTATERRCARRRARSE</sequence>
<keyword evidence="2" id="KW-1185">Reference proteome</keyword>
<accession>A0A0F6SH95</accession>
<evidence type="ECO:0000313" key="2">
    <source>
        <dbReference type="Proteomes" id="UP000034883"/>
    </source>
</evidence>
<proteinExistence type="predicted"/>
<dbReference type="Proteomes" id="UP000034883">
    <property type="component" value="Chromosome"/>
</dbReference>
<dbReference type="EMBL" id="CP011125">
    <property type="protein sequence ID" value="AKF10054.1"/>
    <property type="molecule type" value="Genomic_DNA"/>
</dbReference>
<name>A0A0F6SH95_9BACT</name>